<dbReference type="PANTHER" id="PTHR42913:SF3">
    <property type="entry name" value="64 KDA MITOCHONDRIAL NADH DEHYDROGENASE (EUROFUNG)"/>
    <property type="match status" value="1"/>
</dbReference>
<dbReference type="InterPro" id="IPR036188">
    <property type="entry name" value="FAD/NAD-bd_sf"/>
</dbReference>
<accession>A0ABD5PPS5</accession>
<keyword evidence="8" id="KW-1185">Reference proteome</keyword>
<dbReference type="Pfam" id="PF07992">
    <property type="entry name" value="Pyr_redox_2"/>
    <property type="match status" value="1"/>
</dbReference>
<comment type="cofactor">
    <cofactor evidence="1">
        <name>FAD</name>
        <dbReference type="ChEBI" id="CHEBI:57692"/>
    </cofactor>
</comment>
<evidence type="ECO:0000256" key="4">
    <source>
        <dbReference type="ARBA" id="ARBA00022827"/>
    </source>
</evidence>
<keyword evidence="4" id="KW-0274">FAD</keyword>
<name>A0ABD5PPS5_9EURY</name>
<keyword evidence="5 7" id="KW-0560">Oxidoreductase</keyword>
<dbReference type="Gene3D" id="3.50.50.100">
    <property type="match status" value="1"/>
</dbReference>
<dbReference type="EC" id="1.6.5.-" evidence="7"/>
<dbReference type="EMBL" id="JBHSFA010000005">
    <property type="protein sequence ID" value="MFC4542334.1"/>
    <property type="molecule type" value="Genomic_DNA"/>
</dbReference>
<evidence type="ECO:0000259" key="6">
    <source>
        <dbReference type="Pfam" id="PF07992"/>
    </source>
</evidence>
<evidence type="ECO:0000256" key="5">
    <source>
        <dbReference type="ARBA" id="ARBA00023002"/>
    </source>
</evidence>
<dbReference type="InterPro" id="IPR023753">
    <property type="entry name" value="FAD/NAD-binding_dom"/>
</dbReference>
<comment type="similarity">
    <text evidence="2">Belongs to the NADH dehydrogenase family.</text>
</comment>
<dbReference type="AlphaFoldDB" id="A0ABD5PPS5"/>
<evidence type="ECO:0000256" key="3">
    <source>
        <dbReference type="ARBA" id="ARBA00022630"/>
    </source>
</evidence>
<dbReference type="InterPro" id="IPR051169">
    <property type="entry name" value="NADH-Q_oxidoreductase"/>
</dbReference>
<organism evidence="7 8">
    <name type="scientific">Halosolutus amylolyticus</name>
    <dbReference type="NCBI Taxonomy" id="2932267"/>
    <lineage>
        <taxon>Archaea</taxon>
        <taxon>Methanobacteriati</taxon>
        <taxon>Methanobacteriota</taxon>
        <taxon>Stenosarchaea group</taxon>
        <taxon>Halobacteria</taxon>
        <taxon>Halobacteriales</taxon>
        <taxon>Natrialbaceae</taxon>
        <taxon>Halosolutus</taxon>
    </lineage>
</organism>
<protein>
    <submittedName>
        <fullName evidence="7">NAD(P)/FAD-dependent oxidoreductase</fullName>
        <ecNumber evidence="7">1.6.5.-</ecNumber>
    </submittedName>
</protein>
<dbReference type="GO" id="GO:0016491">
    <property type="term" value="F:oxidoreductase activity"/>
    <property type="evidence" value="ECO:0007669"/>
    <property type="project" value="UniProtKB-KW"/>
</dbReference>
<evidence type="ECO:0000313" key="7">
    <source>
        <dbReference type="EMBL" id="MFC4542334.1"/>
    </source>
</evidence>
<sequence length="389" mass="41977">MTENVVVLGAGYAGAGAIKTLQSELGGNARLTWIADVDYHLVLHESHRVIRDPDVRSDITFPVEDIADPSTQFIQAEVAGLDTDERVVELADEEDVEYDYVLVGLGTKTAYYGIPGLEEHSLTLKCLDDALEINEAVTAASKEATRGDPAQVVIGGAGLSGIQTAGEIAEFRDNNRAPIEIHLVEALEEIFPGNDPEIQQALRDLLEEAGVQIHTDDPITEANDEAIEFDEGDPLEYDVLVWTGGITGRDALDDAEVEKEHNRVHADATFQTSDERVFAIGDSAIIDQGDQPAPPTAQAAWQAAELVGENIARAIEGRPLKTWEYENKGTVVSVGDKAVAHEIKPAFGVSLPVDTFGGFAAQNLKKMIAARWIADITSLNAARKSWSSL</sequence>
<dbReference type="PANTHER" id="PTHR42913">
    <property type="entry name" value="APOPTOSIS-INDUCING FACTOR 1"/>
    <property type="match status" value="1"/>
</dbReference>
<gene>
    <name evidence="7" type="ORF">ACFO5R_10385</name>
</gene>
<dbReference type="SUPFAM" id="SSF51905">
    <property type="entry name" value="FAD/NAD(P)-binding domain"/>
    <property type="match status" value="1"/>
</dbReference>
<dbReference type="RefSeq" id="WP_250141732.1">
    <property type="nucleotide sequence ID" value="NZ_JALIQP010000004.1"/>
</dbReference>
<reference evidence="7 8" key="1">
    <citation type="journal article" date="2019" name="Int. J. Syst. Evol. Microbiol.">
        <title>The Global Catalogue of Microorganisms (GCM) 10K type strain sequencing project: providing services to taxonomists for standard genome sequencing and annotation.</title>
        <authorList>
            <consortium name="The Broad Institute Genomics Platform"/>
            <consortium name="The Broad Institute Genome Sequencing Center for Infectious Disease"/>
            <person name="Wu L."/>
            <person name="Ma J."/>
        </authorList>
    </citation>
    <scope>NUCLEOTIDE SEQUENCE [LARGE SCALE GENOMIC DNA]</scope>
    <source>
        <strain evidence="7 8">WLHS5</strain>
    </source>
</reference>
<dbReference type="Proteomes" id="UP001595898">
    <property type="component" value="Unassembled WGS sequence"/>
</dbReference>
<feature type="domain" description="FAD/NAD(P)-binding" evidence="6">
    <location>
        <begin position="4"/>
        <end position="304"/>
    </location>
</feature>
<evidence type="ECO:0000256" key="1">
    <source>
        <dbReference type="ARBA" id="ARBA00001974"/>
    </source>
</evidence>
<evidence type="ECO:0000256" key="2">
    <source>
        <dbReference type="ARBA" id="ARBA00005272"/>
    </source>
</evidence>
<evidence type="ECO:0000313" key="8">
    <source>
        <dbReference type="Proteomes" id="UP001595898"/>
    </source>
</evidence>
<dbReference type="PRINTS" id="PR00368">
    <property type="entry name" value="FADPNR"/>
</dbReference>
<proteinExistence type="inferred from homology"/>
<comment type="caution">
    <text evidence="7">The sequence shown here is derived from an EMBL/GenBank/DDBJ whole genome shotgun (WGS) entry which is preliminary data.</text>
</comment>
<keyword evidence="3" id="KW-0285">Flavoprotein</keyword>